<evidence type="ECO:0000256" key="6">
    <source>
        <dbReference type="PROSITE-ProRule" id="PRU00175"/>
    </source>
</evidence>
<keyword evidence="5" id="KW-0862">Zinc</keyword>
<protein>
    <recommendedName>
        <fullName evidence="2">RING-type E3 ubiquitin transferase</fullName>
        <ecNumber evidence="2">2.3.2.27</ecNumber>
    </recommendedName>
</protein>
<dbReference type="Gene3D" id="3.30.40.10">
    <property type="entry name" value="Zinc/RING finger domain, C3HC4 (zinc finger)"/>
    <property type="match status" value="1"/>
</dbReference>
<dbReference type="InterPro" id="IPR013083">
    <property type="entry name" value="Znf_RING/FYVE/PHD"/>
</dbReference>
<reference evidence="8 9" key="1">
    <citation type="journal article" date="2009" name="Nat. Genet.">
        <title>The genome of the cucumber, Cucumis sativus L.</title>
        <authorList>
            <person name="Huang S."/>
            <person name="Li R."/>
            <person name="Zhang Z."/>
            <person name="Li L."/>
            <person name="Gu X."/>
            <person name="Fan W."/>
            <person name="Lucas W.J."/>
            <person name="Wang X."/>
            <person name="Xie B."/>
            <person name="Ni P."/>
            <person name="Ren Y."/>
            <person name="Zhu H."/>
            <person name="Li J."/>
            <person name="Lin K."/>
            <person name="Jin W."/>
            <person name="Fei Z."/>
            <person name="Li G."/>
            <person name="Staub J."/>
            <person name="Kilian A."/>
            <person name="van der Vossen E.A."/>
            <person name="Wu Y."/>
            <person name="Guo J."/>
            <person name="He J."/>
            <person name="Jia Z."/>
            <person name="Ren Y."/>
            <person name="Tian G."/>
            <person name="Lu Y."/>
            <person name="Ruan J."/>
            <person name="Qian W."/>
            <person name="Wang M."/>
            <person name="Huang Q."/>
            <person name="Li B."/>
            <person name="Xuan Z."/>
            <person name="Cao J."/>
            <person name="Asan"/>
            <person name="Wu Z."/>
            <person name="Zhang J."/>
            <person name="Cai Q."/>
            <person name="Bai Y."/>
            <person name="Zhao B."/>
            <person name="Han Y."/>
            <person name="Li Y."/>
            <person name="Li X."/>
            <person name="Wang S."/>
            <person name="Shi Q."/>
            <person name="Liu S."/>
            <person name="Cho W.K."/>
            <person name="Kim J.Y."/>
            <person name="Xu Y."/>
            <person name="Heller-Uszynska K."/>
            <person name="Miao H."/>
            <person name="Cheng Z."/>
            <person name="Zhang S."/>
            <person name="Wu J."/>
            <person name="Yang Y."/>
            <person name="Kang H."/>
            <person name="Li M."/>
            <person name="Liang H."/>
            <person name="Ren X."/>
            <person name="Shi Z."/>
            <person name="Wen M."/>
            <person name="Jian M."/>
            <person name="Yang H."/>
            <person name="Zhang G."/>
            <person name="Yang Z."/>
            <person name="Chen R."/>
            <person name="Liu S."/>
            <person name="Li J."/>
            <person name="Ma L."/>
            <person name="Liu H."/>
            <person name="Zhou Y."/>
            <person name="Zhao J."/>
            <person name="Fang X."/>
            <person name="Li G."/>
            <person name="Fang L."/>
            <person name="Li Y."/>
            <person name="Liu D."/>
            <person name="Zheng H."/>
            <person name="Zhang Y."/>
            <person name="Qin N."/>
            <person name="Li Z."/>
            <person name="Yang G."/>
            <person name="Yang S."/>
            <person name="Bolund L."/>
            <person name="Kristiansen K."/>
            <person name="Zheng H."/>
            <person name="Li S."/>
            <person name="Zhang X."/>
            <person name="Yang H."/>
            <person name="Wang J."/>
            <person name="Sun R."/>
            <person name="Zhang B."/>
            <person name="Jiang S."/>
            <person name="Wang J."/>
            <person name="Du Y."/>
            <person name="Li S."/>
        </authorList>
    </citation>
    <scope>NUCLEOTIDE SEQUENCE [LARGE SCALE GENOMIC DNA]</scope>
    <source>
        <strain evidence="9">cv. 9930</strain>
    </source>
</reference>
<sequence>MSFAISNPIQYRLYASGTGGNGVLQVNISFIQQIISVSPLTGRPHEVLHQTPRIPYHNALFYLSLRQLQSPLFYITQILSSLNIRPAASQNMARRIASHILQMPDRNSETNFHILAEVDFIRLIWLPSMGGGGAGAEETVVLDEAPPAVKRGVGVARGERLRSEEKMEELGDCSICLDELSCEKREVMRIPCGHVYHESCIFKWLENHNSCPLCRKPLHHDDDDEEEYSW</sequence>
<dbReference type="EC" id="2.3.2.27" evidence="2"/>
<dbReference type="SUPFAM" id="SSF57850">
    <property type="entry name" value="RING/U-box"/>
    <property type="match status" value="1"/>
</dbReference>
<name>A0A0A0K696_CUCSA</name>
<dbReference type="GO" id="GO:0006511">
    <property type="term" value="P:ubiquitin-dependent protein catabolic process"/>
    <property type="evidence" value="ECO:0000318"/>
    <property type="project" value="GO_Central"/>
</dbReference>
<reference evidence="8 9" key="2">
    <citation type="journal article" date="2009" name="PLoS ONE">
        <title>An integrated genetic and cytogenetic map of the cucumber genome.</title>
        <authorList>
            <person name="Ren Y."/>
            <person name="Zhang Z."/>
            <person name="Liu J."/>
            <person name="Staub J.E."/>
            <person name="Han Y."/>
            <person name="Cheng Z."/>
            <person name="Li X."/>
            <person name="Lu J."/>
            <person name="Miao H."/>
            <person name="Kang H."/>
            <person name="Xie B."/>
            <person name="Gu X."/>
            <person name="Wang X."/>
            <person name="Du Y."/>
            <person name="Jin W."/>
            <person name="Huang S."/>
        </authorList>
    </citation>
    <scope>NUCLEOTIDE SEQUENCE [LARGE SCALE GENOMIC DNA]</scope>
    <source>
        <strain evidence="9">cv. 9930</strain>
    </source>
</reference>
<evidence type="ECO:0000259" key="7">
    <source>
        <dbReference type="PROSITE" id="PS50089"/>
    </source>
</evidence>
<dbReference type="OrthoDB" id="4348522at2759"/>
<keyword evidence="4 6" id="KW-0863">Zinc-finger</keyword>
<organism evidence="8 9">
    <name type="scientific">Cucumis sativus</name>
    <name type="common">Cucumber</name>
    <dbReference type="NCBI Taxonomy" id="3659"/>
    <lineage>
        <taxon>Eukaryota</taxon>
        <taxon>Viridiplantae</taxon>
        <taxon>Streptophyta</taxon>
        <taxon>Embryophyta</taxon>
        <taxon>Tracheophyta</taxon>
        <taxon>Spermatophyta</taxon>
        <taxon>Magnoliopsida</taxon>
        <taxon>eudicotyledons</taxon>
        <taxon>Gunneridae</taxon>
        <taxon>Pentapetalae</taxon>
        <taxon>rosids</taxon>
        <taxon>fabids</taxon>
        <taxon>Cucurbitales</taxon>
        <taxon>Cucurbitaceae</taxon>
        <taxon>Benincaseae</taxon>
        <taxon>Cucumis</taxon>
    </lineage>
</organism>
<dbReference type="InterPro" id="IPR001841">
    <property type="entry name" value="Znf_RING"/>
</dbReference>
<dbReference type="Pfam" id="PF13639">
    <property type="entry name" value="zf-RING_2"/>
    <property type="match status" value="1"/>
</dbReference>
<dbReference type="GO" id="GO:0061630">
    <property type="term" value="F:ubiquitin protein ligase activity"/>
    <property type="evidence" value="ECO:0000318"/>
    <property type="project" value="GO_Central"/>
</dbReference>
<dbReference type="Proteomes" id="UP000029981">
    <property type="component" value="Chromosome 7"/>
</dbReference>
<feature type="domain" description="RING-type" evidence="7">
    <location>
        <begin position="173"/>
        <end position="215"/>
    </location>
</feature>
<evidence type="ECO:0000256" key="2">
    <source>
        <dbReference type="ARBA" id="ARBA00012483"/>
    </source>
</evidence>
<dbReference type="CDD" id="cd16454">
    <property type="entry name" value="RING-H2_PA-TM-RING"/>
    <property type="match status" value="1"/>
</dbReference>
<reference evidence="8 9" key="3">
    <citation type="journal article" date="2010" name="BMC Genomics">
        <title>Transcriptome sequencing and comparative analysis of cucumber flowers with different sex types.</title>
        <authorList>
            <person name="Guo S."/>
            <person name="Zheng Y."/>
            <person name="Joung J.G."/>
            <person name="Liu S."/>
            <person name="Zhang Z."/>
            <person name="Crasta O.R."/>
            <person name="Sobral B.W."/>
            <person name="Xu Y."/>
            <person name="Huang S."/>
            <person name="Fei Z."/>
        </authorList>
    </citation>
    <scope>NUCLEOTIDE SEQUENCE [LARGE SCALE GENOMIC DNA]</scope>
    <source>
        <strain evidence="9">cv. 9930</strain>
    </source>
</reference>
<evidence type="ECO:0000313" key="9">
    <source>
        <dbReference type="Proteomes" id="UP000029981"/>
    </source>
</evidence>
<evidence type="ECO:0000256" key="3">
    <source>
        <dbReference type="ARBA" id="ARBA00022723"/>
    </source>
</evidence>
<dbReference type="EMBL" id="CM002928">
    <property type="protein sequence ID" value="KGN43356.1"/>
    <property type="molecule type" value="Genomic_DNA"/>
</dbReference>
<accession>A0A0A0K696</accession>
<dbReference type="GO" id="GO:0008270">
    <property type="term" value="F:zinc ion binding"/>
    <property type="evidence" value="ECO:0007669"/>
    <property type="project" value="UniProtKB-KW"/>
</dbReference>
<dbReference type="Gramene" id="KGN43356">
    <property type="protein sequence ID" value="KGN43356"/>
    <property type="gene ID" value="Csa_7G026750"/>
</dbReference>
<dbReference type="KEGG" id="csv:105436225"/>
<comment type="catalytic activity">
    <reaction evidence="1">
        <text>S-ubiquitinyl-[E2 ubiquitin-conjugating enzyme]-L-cysteine + [acceptor protein]-L-lysine = [E2 ubiquitin-conjugating enzyme]-L-cysteine + N(6)-ubiquitinyl-[acceptor protein]-L-lysine.</text>
        <dbReference type="EC" id="2.3.2.27"/>
    </reaction>
</comment>
<reference evidence="8 9" key="4">
    <citation type="journal article" date="2011" name="BMC Genomics">
        <title>RNA-Seq improves annotation of protein-coding genes in the cucumber genome.</title>
        <authorList>
            <person name="Li Z."/>
            <person name="Zhang Z."/>
            <person name="Yan P."/>
            <person name="Huang S."/>
            <person name="Fei Z."/>
            <person name="Lin K."/>
        </authorList>
    </citation>
    <scope>NUCLEOTIDE SEQUENCE [LARGE SCALE GENOMIC DNA]</scope>
    <source>
        <strain evidence="9">cv. 9930</strain>
    </source>
</reference>
<dbReference type="OMA" id="YEQPCKS"/>
<keyword evidence="3" id="KW-0479">Metal-binding</keyword>
<dbReference type="PROSITE" id="PS50089">
    <property type="entry name" value="ZF_RING_2"/>
    <property type="match status" value="1"/>
</dbReference>
<keyword evidence="9" id="KW-1185">Reference proteome</keyword>
<dbReference type="AlphaFoldDB" id="A0A0A0K696"/>
<evidence type="ECO:0000256" key="1">
    <source>
        <dbReference type="ARBA" id="ARBA00000900"/>
    </source>
</evidence>
<evidence type="ECO:0000256" key="4">
    <source>
        <dbReference type="ARBA" id="ARBA00022771"/>
    </source>
</evidence>
<gene>
    <name evidence="8" type="ORF">Csa_7G026750</name>
</gene>
<evidence type="ECO:0000313" key="8">
    <source>
        <dbReference type="EMBL" id="KGN43356.1"/>
    </source>
</evidence>
<proteinExistence type="predicted"/>
<evidence type="ECO:0000256" key="5">
    <source>
        <dbReference type="ARBA" id="ARBA00022833"/>
    </source>
</evidence>
<dbReference type="PANTHER" id="PTHR15710">
    <property type="entry name" value="E3 UBIQUITIN-PROTEIN LIGASE PRAJA"/>
    <property type="match status" value="1"/>
</dbReference>
<dbReference type="SMART" id="SM00184">
    <property type="entry name" value="RING"/>
    <property type="match status" value="1"/>
</dbReference>